<keyword evidence="1" id="KW-0472">Membrane</keyword>
<gene>
    <name evidence="2" type="ORF">JOF56_006722</name>
</gene>
<feature type="transmembrane region" description="Helical" evidence="1">
    <location>
        <begin position="7"/>
        <end position="29"/>
    </location>
</feature>
<dbReference type="Proteomes" id="UP001519332">
    <property type="component" value="Unassembled WGS sequence"/>
</dbReference>
<comment type="caution">
    <text evidence="2">The sequence shown here is derived from an EMBL/GenBank/DDBJ whole genome shotgun (WGS) entry which is preliminary data.</text>
</comment>
<name>A0ABS4TPK8_9PSEU</name>
<keyword evidence="1" id="KW-0812">Transmembrane</keyword>
<reference evidence="2 3" key="1">
    <citation type="submission" date="2021-03" db="EMBL/GenBank/DDBJ databases">
        <title>Sequencing the genomes of 1000 actinobacteria strains.</title>
        <authorList>
            <person name="Klenk H.-P."/>
        </authorList>
    </citation>
    <scope>NUCLEOTIDE SEQUENCE [LARGE SCALE GENOMIC DNA]</scope>
    <source>
        <strain evidence="2 3">DSM 46670</strain>
    </source>
</reference>
<keyword evidence="3" id="KW-1185">Reference proteome</keyword>
<protein>
    <submittedName>
        <fullName evidence="2">Uncharacterized protein</fullName>
    </submittedName>
</protein>
<feature type="transmembrane region" description="Helical" evidence="1">
    <location>
        <begin position="41"/>
        <end position="62"/>
    </location>
</feature>
<dbReference type="RefSeq" id="WP_209643411.1">
    <property type="nucleotide sequence ID" value="NZ_JAGINW010000001.1"/>
</dbReference>
<organism evidence="2 3">
    <name type="scientific">Kibdelosporangium banguiense</name>
    <dbReference type="NCBI Taxonomy" id="1365924"/>
    <lineage>
        <taxon>Bacteria</taxon>
        <taxon>Bacillati</taxon>
        <taxon>Actinomycetota</taxon>
        <taxon>Actinomycetes</taxon>
        <taxon>Pseudonocardiales</taxon>
        <taxon>Pseudonocardiaceae</taxon>
        <taxon>Kibdelosporangium</taxon>
    </lineage>
</organism>
<keyword evidence="1" id="KW-1133">Transmembrane helix</keyword>
<evidence type="ECO:0000313" key="2">
    <source>
        <dbReference type="EMBL" id="MBP2326337.1"/>
    </source>
</evidence>
<sequence length="71" mass="7696">MALMIAFEVIGIIGMIQGFGSALVTQVWGGNWQLMRWALEWQPLIGIGIGVAGLLLASIGWAGQRRIKSSR</sequence>
<evidence type="ECO:0000256" key="1">
    <source>
        <dbReference type="SAM" id="Phobius"/>
    </source>
</evidence>
<dbReference type="EMBL" id="JAGINW010000001">
    <property type="protein sequence ID" value="MBP2326337.1"/>
    <property type="molecule type" value="Genomic_DNA"/>
</dbReference>
<evidence type="ECO:0000313" key="3">
    <source>
        <dbReference type="Proteomes" id="UP001519332"/>
    </source>
</evidence>
<accession>A0ABS4TPK8</accession>
<proteinExistence type="predicted"/>